<dbReference type="NCBIfam" id="TIGR00199">
    <property type="entry name" value="PncC_domain"/>
    <property type="match status" value="1"/>
</dbReference>
<gene>
    <name evidence="2" type="ORF">MIT9_P0488</name>
</gene>
<keyword evidence="3" id="KW-1185">Reference proteome</keyword>
<dbReference type="SUPFAM" id="SSF142433">
    <property type="entry name" value="CinA-like"/>
    <property type="match status" value="1"/>
</dbReference>
<sequence length="166" mass="17565">MNLSKLSRQVGERLRGQGLLLTTAESCTGGWIAKCITDVPGSSSWFDRGFVTYSNAAKMEMLGVRAETLGRFGAVSEATVREMAAGALARSRARVAVAVSGIAGPSGGTPDKPVGSVWLAWQMKGQAPVARWYHFDGDREAVRRQAVTAALQGIIGICDRVSPAPD</sequence>
<dbReference type="AlphaFoldDB" id="A0AAU9C1A1"/>
<dbReference type="InterPro" id="IPR036653">
    <property type="entry name" value="CinA-like_C"/>
</dbReference>
<dbReference type="RefSeq" id="WP_317705856.1">
    <property type="nucleotide sequence ID" value="NZ_AP024714.1"/>
</dbReference>
<reference evidence="3" key="1">
    <citation type="journal article" date="2024" name="Int. J. Syst. Evol. Microbiol.">
        <title>Methylomarinovum tepidoasis sp. nov., a moderately thermophilic methanotroph of the family Methylothermaceae isolated from a deep-sea hydrothermal field.</title>
        <authorList>
            <person name="Hirayama H."/>
            <person name="Takaki Y."/>
            <person name="Abe M."/>
            <person name="Miyazaki M."/>
            <person name="Uematsu K."/>
            <person name="Matsui Y."/>
            <person name="Takai K."/>
        </authorList>
    </citation>
    <scope>NUCLEOTIDE SEQUENCE [LARGE SCALE GENOMIC DNA]</scope>
    <source>
        <strain evidence="3">IT-9</strain>
    </source>
</reference>
<evidence type="ECO:0000313" key="3">
    <source>
        <dbReference type="Proteomes" id="UP001321825"/>
    </source>
</evidence>
<dbReference type="NCBIfam" id="NF002975">
    <property type="entry name" value="PRK03661.1"/>
    <property type="match status" value="1"/>
</dbReference>
<dbReference type="Pfam" id="PF02464">
    <property type="entry name" value="CinA"/>
    <property type="match status" value="1"/>
</dbReference>
<organism evidence="2 3">
    <name type="scientific">Methylomarinovum caldicuralii</name>
    <dbReference type="NCBI Taxonomy" id="438856"/>
    <lineage>
        <taxon>Bacteria</taxon>
        <taxon>Pseudomonadati</taxon>
        <taxon>Pseudomonadota</taxon>
        <taxon>Gammaproteobacteria</taxon>
        <taxon>Methylococcales</taxon>
        <taxon>Methylothermaceae</taxon>
        <taxon>Methylomarinovum</taxon>
    </lineage>
</organism>
<feature type="domain" description="CinA C-terminal" evidence="1">
    <location>
        <begin position="5"/>
        <end position="154"/>
    </location>
</feature>
<dbReference type="KEGG" id="mcau:MIT9_P0488"/>
<accession>A0AAU9C1A1</accession>
<dbReference type="Proteomes" id="UP001321825">
    <property type="component" value="Chromosome"/>
</dbReference>
<dbReference type="EMBL" id="AP024714">
    <property type="protein sequence ID" value="BCX80910.1"/>
    <property type="molecule type" value="Genomic_DNA"/>
</dbReference>
<dbReference type="GO" id="GO:0019159">
    <property type="term" value="F:nicotinamide-nucleotide amidase activity"/>
    <property type="evidence" value="ECO:0007669"/>
    <property type="project" value="UniProtKB-EC"/>
</dbReference>
<dbReference type="InterPro" id="IPR008136">
    <property type="entry name" value="CinA_C"/>
</dbReference>
<evidence type="ECO:0000313" key="2">
    <source>
        <dbReference type="EMBL" id="BCX80910.1"/>
    </source>
</evidence>
<dbReference type="EC" id="3.5.1.42" evidence="2"/>
<proteinExistence type="predicted"/>
<evidence type="ECO:0000259" key="1">
    <source>
        <dbReference type="Pfam" id="PF02464"/>
    </source>
</evidence>
<dbReference type="Gene3D" id="3.90.950.20">
    <property type="entry name" value="CinA-like"/>
    <property type="match status" value="1"/>
</dbReference>
<name>A0AAU9C1A1_9GAMM</name>
<protein>
    <submittedName>
        <fullName evidence="2">Nicotinamide-nucleotide amidase</fullName>
        <ecNumber evidence="2">3.5.1.42</ecNumber>
    </submittedName>
</protein>
<keyword evidence="2" id="KW-0378">Hydrolase</keyword>